<name>A0A183NMF1_9TREM</name>
<dbReference type="Proteomes" id="UP000269396">
    <property type="component" value="Unassembled WGS sequence"/>
</dbReference>
<gene>
    <name evidence="1" type="ORF">SMTD_LOCUS3287</name>
</gene>
<dbReference type="AlphaFoldDB" id="A0A183NMF1"/>
<dbReference type="GO" id="GO:0005737">
    <property type="term" value="C:cytoplasm"/>
    <property type="evidence" value="ECO:0007669"/>
    <property type="project" value="InterPro"/>
</dbReference>
<evidence type="ECO:0000313" key="2">
    <source>
        <dbReference type="Proteomes" id="UP000269396"/>
    </source>
</evidence>
<keyword evidence="2" id="KW-1185">Reference proteome</keyword>
<protein>
    <submittedName>
        <fullName evidence="1">Uncharacterized protein</fullName>
    </submittedName>
</protein>
<dbReference type="STRING" id="31246.A0A183NMF1"/>
<proteinExistence type="predicted"/>
<reference evidence="1 2" key="1">
    <citation type="submission" date="2018-11" db="EMBL/GenBank/DDBJ databases">
        <authorList>
            <consortium name="Pathogen Informatics"/>
        </authorList>
    </citation>
    <scope>NUCLEOTIDE SEQUENCE [LARGE SCALE GENOMIC DNA]</scope>
    <source>
        <strain>Denwood</strain>
        <strain evidence="2">Zambia</strain>
    </source>
</reference>
<dbReference type="GO" id="GO:0006886">
    <property type="term" value="P:intracellular protein transport"/>
    <property type="evidence" value="ECO:0007669"/>
    <property type="project" value="InterPro"/>
</dbReference>
<accession>A0A183NMF1</accession>
<dbReference type="Pfam" id="PF04841">
    <property type="entry name" value="Vps16_N"/>
    <property type="match status" value="1"/>
</dbReference>
<sequence length="76" mass="8482">MAVLGEEWFAVGDIYFRKLHLYDMPWGMGFSISQFKTSICQYSGYIAMYLDGQAGAKPILQIYTSSGKLVSQSVVS</sequence>
<dbReference type="EMBL" id="UZAL01005668">
    <property type="protein sequence ID" value="VDO93929.1"/>
    <property type="molecule type" value="Genomic_DNA"/>
</dbReference>
<organism evidence="1 2">
    <name type="scientific">Schistosoma mattheei</name>
    <dbReference type="NCBI Taxonomy" id="31246"/>
    <lineage>
        <taxon>Eukaryota</taxon>
        <taxon>Metazoa</taxon>
        <taxon>Spiralia</taxon>
        <taxon>Lophotrochozoa</taxon>
        <taxon>Platyhelminthes</taxon>
        <taxon>Trematoda</taxon>
        <taxon>Digenea</taxon>
        <taxon>Strigeidida</taxon>
        <taxon>Schistosomatoidea</taxon>
        <taxon>Schistosomatidae</taxon>
        <taxon>Schistosoma</taxon>
    </lineage>
</organism>
<dbReference type="InterPro" id="IPR006926">
    <property type="entry name" value="Vps16_N"/>
</dbReference>
<evidence type="ECO:0000313" key="1">
    <source>
        <dbReference type="EMBL" id="VDO93929.1"/>
    </source>
</evidence>